<dbReference type="KEGG" id="whr:OG579_17715"/>
<keyword evidence="12" id="KW-1185">Reference proteome</keyword>
<evidence type="ECO:0000256" key="9">
    <source>
        <dbReference type="RuleBase" id="RU003942"/>
    </source>
</evidence>
<reference evidence="11 12" key="1">
    <citation type="submission" date="2022-10" db="EMBL/GenBank/DDBJ databases">
        <title>The complete genomes of actinobacterial strains from the NBC collection.</title>
        <authorList>
            <person name="Joergensen T.S."/>
            <person name="Alvarez Arevalo M."/>
            <person name="Sterndorff E.B."/>
            <person name="Faurdal D."/>
            <person name="Vuksanovic O."/>
            <person name="Mourched A.-S."/>
            <person name="Charusanti P."/>
            <person name="Shaw S."/>
            <person name="Blin K."/>
            <person name="Weber T."/>
        </authorList>
    </citation>
    <scope>NUCLEOTIDE SEQUENCE [LARGE SCALE GENOMIC DNA]</scope>
    <source>
        <strain evidence="11 12">NBC_00319</strain>
    </source>
</reference>
<keyword evidence="4" id="KW-1003">Cell membrane</keyword>
<evidence type="ECO:0000256" key="5">
    <source>
        <dbReference type="ARBA" id="ARBA00022692"/>
    </source>
</evidence>
<dbReference type="InterPro" id="IPR045324">
    <property type="entry name" value="Small_multidrug_res"/>
</dbReference>
<evidence type="ECO:0000256" key="10">
    <source>
        <dbReference type="SAM" id="Phobius"/>
    </source>
</evidence>
<dbReference type="GO" id="GO:0015297">
    <property type="term" value="F:antiporter activity"/>
    <property type="evidence" value="ECO:0007669"/>
    <property type="project" value="TreeGrafter"/>
</dbReference>
<keyword evidence="7 10" id="KW-0472">Membrane</keyword>
<dbReference type="GO" id="GO:0005886">
    <property type="term" value="C:plasma membrane"/>
    <property type="evidence" value="ECO:0007669"/>
    <property type="project" value="UniProtKB-SubCell"/>
</dbReference>
<dbReference type="Pfam" id="PF00893">
    <property type="entry name" value="Multi_Drug_Res"/>
    <property type="match status" value="1"/>
</dbReference>
<dbReference type="SUPFAM" id="SSF103481">
    <property type="entry name" value="Multidrug resistance efflux transporter EmrE"/>
    <property type="match status" value="1"/>
</dbReference>
<dbReference type="Gene3D" id="1.10.3730.20">
    <property type="match status" value="1"/>
</dbReference>
<dbReference type="EMBL" id="CP108021">
    <property type="protein sequence ID" value="WUM22456.1"/>
    <property type="molecule type" value="Genomic_DNA"/>
</dbReference>
<sequence length="105" mass="10414">MGWLYLAIAVLAEVSGTVSLRVAAGGRRAFYLAVAVGYAMSFVALSATLAAGVGLGVAYGIWAATGVALTALAGRVLFGEALTRVMVLGIVAVMAGVVLIEVGAA</sequence>
<dbReference type="GO" id="GO:0046677">
    <property type="term" value="P:response to antibiotic"/>
    <property type="evidence" value="ECO:0007669"/>
    <property type="project" value="UniProtKB-KW"/>
</dbReference>
<dbReference type="InterPro" id="IPR037185">
    <property type="entry name" value="EmrE-like"/>
</dbReference>
<keyword evidence="5 9" id="KW-0812">Transmembrane</keyword>
<dbReference type="RefSeq" id="WP_328859285.1">
    <property type="nucleotide sequence ID" value="NZ_CP108021.1"/>
</dbReference>
<gene>
    <name evidence="11" type="ORF">OG579_17715</name>
</gene>
<feature type="transmembrane region" description="Helical" evidence="10">
    <location>
        <begin position="85"/>
        <end position="104"/>
    </location>
</feature>
<evidence type="ECO:0000313" key="11">
    <source>
        <dbReference type="EMBL" id="WUM22456.1"/>
    </source>
</evidence>
<evidence type="ECO:0000256" key="3">
    <source>
        <dbReference type="ARBA" id="ARBA00022448"/>
    </source>
</evidence>
<keyword evidence="3" id="KW-0813">Transport</keyword>
<evidence type="ECO:0000256" key="4">
    <source>
        <dbReference type="ARBA" id="ARBA00022475"/>
    </source>
</evidence>
<evidence type="ECO:0000256" key="6">
    <source>
        <dbReference type="ARBA" id="ARBA00022989"/>
    </source>
</evidence>
<dbReference type="PANTHER" id="PTHR30561:SF1">
    <property type="entry name" value="MULTIDRUG TRANSPORTER EMRE"/>
    <property type="match status" value="1"/>
</dbReference>
<evidence type="ECO:0000256" key="2">
    <source>
        <dbReference type="ARBA" id="ARBA00007822"/>
    </source>
</evidence>
<protein>
    <submittedName>
        <fullName evidence="11">SMR family transporter</fullName>
    </submittedName>
</protein>
<dbReference type="InterPro" id="IPR000390">
    <property type="entry name" value="Small_drug/metabolite_transptr"/>
</dbReference>
<dbReference type="GO" id="GO:0015199">
    <property type="term" value="F:amino-acid betaine transmembrane transporter activity"/>
    <property type="evidence" value="ECO:0007669"/>
    <property type="project" value="TreeGrafter"/>
</dbReference>
<dbReference type="Proteomes" id="UP001432128">
    <property type="component" value="Chromosome"/>
</dbReference>
<dbReference type="PANTHER" id="PTHR30561">
    <property type="entry name" value="SMR FAMILY PROTON-DEPENDENT DRUG EFFLUX TRANSPORTER SUGE"/>
    <property type="match status" value="1"/>
</dbReference>
<proteinExistence type="inferred from homology"/>
<accession>A0AAU4K8Z4</accession>
<name>A0AAU4K8Z4_9NOCA</name>
<dbReference type="AlphaFoldDB" id="A0AAU4K8Z4"/>
<evidence type="ECO:0000256" key="8">
    <source>
        <dbReference type="ARBA" id="ARBA00023251"/>
    </source>
</evidence>
<feature type="transmembrane region" description="Helical" evidence="10">
    <location>
        <begin position="59"/>
        <end position="78"/>
    </location>
</feature>
<evidence type="ECO:0000256" key="7">
    <source>
        <dbReference type="ARBA" id="ARBA00023136"/>
    </source>
</evidence>
<feature type="transmembrane region" description="Helical" evidence="10">
    <location>
        <begin position="30"/>
        <end position="53"/>
    </location>
</feature>
<organism evidence="11 12">
    <name type="scientific">Williamsia herbipolensis</name>
    <dbReference type="NCBI Taxonomy" id="1603258"/>
    <lineage>
        <taxon>Bacteria</taxon>
        <taxon>Bacillati</taxon>
        <taxon>Actinomycetota</taxon>
        <taxon>Actinomycetes</taxon>
        <taxon>Mycobacteriales</taxon>
        <taxon>Nocardiaceae</taxon>
        <taxon>Williamsia</taxon>
    </lineage>
</organism>
<keyword evidence="8" id="KW-0046">Antibiotic resistance</keyword>
<feature type="transmembrane region" description="Helical" evidence="10">
    <location>
        <begin position="6"/>
        <end position="23"/>
    </location>
</feature>
<comment type="subcellular location">
    <subcellularLocation>
        <location evidence="1 9">Cell membrane</location>
        <topology evidence="1 9">Multi-pass membrane protein</topology>
    </subcellularLocation>
</comment>
<dbReference type="GO" id="GO:0031460">
    <property type="term" value="P:glycine betaine transport"/>
    <property type="evidence" value="ECO:0007669"/>
    <property type="project" value="TreeGrafter"/>
</dbReference>
<evidence type="ECO:0000313" key="12">
    <source>
        <dbReference type="Proteomes" id="UP001432128"/>
    </source>
</evidence>
<keyword evidence="6 10" id="KW-1133">Transmembrane helix</keyword>
<comment type="similarity">
    <text evidence="2">Belongs to the drug/metabolite transporter (DMT) superfamily. Small multidrug resistance (SMR) (TC 2.A.7.1) family. Mmr subfamily.</text>
</comment>
<dbReference type="GO" id="GO:0015220">
    <property type="term" value="F:choline transmembrane transporter activity"/>
    <property type="evidence" value="ECO:0007669"/>
    <property type="project" value="TreeGrafter"/>
</dbReference>
<evidence type="ECO:0000256" key="1">
    <source>
        <dbReference type="ARBA" id="ARBA00004651"/>
    </source>
</evidence>